<name>A0A0V1AR57_TRISP</name>
<organism evidence="2 3">
    <name type="scientific">Trichinella spiralis</name>
    <name type="common">Trichina worm</name>
    <dbReference type="NCBI Taxonomy" id="6334"/>
    <lineage>
        <taxon>Eukaryota</taxon>
        <taxon>Metazoa</taxon>
        <taxon>Ecdysozoa</taxon>
        <taxon>Nematoda</taxon>
        <taxon>Enoplea</taxon>
        <taxon>Dorylaimia</taxon>
        <taxon>Trichinellida</taxon>
        <taxon>Trichinellidae</taxon>
        <taxon>Trichinella</taxon>
    </lineage>
</organism>
<feature type="region of interest" description="Disordered" evidence="1">
    <location>
        <begin position="101"/>
        <end position="135"/>
    </location>
</feature>
<protein>
    <submittedName>
        <fullName evidence="2">Uncharacterized protein</fullName>
    </submittedName>
</protein>
<dbReference type="EMBL" id="JYDH01000267">
    <property type="protein sequence ID" value="KRY27280.1"/>
    <property type="molecule type" value="Genomic_DNA"/>
</dbReference>
<evidence type="ECO:0000256" key="1">
    <source>
        <dbReference type="SAM" id="MobiDB-lite"/>
    </source>
</evidence>
<keyword evidence="3" id="KW-1185">Reference proteome</keyword>
<evidence type="ECO:0000313" key="3">
    <source>
        <dbReference type="Proteomes" id="UP000054776"/>
    </source>
</evidence>
<sequence>MYLLQSNKDTQTTHASKKLLLPQLYTHAVTENLPTVDSLYSCFYVLLEFVTSSPHDGGTPSTIANSNSRNFFVSHIISPIATFNRTDLAIPSILLGQLNVGSQEEDEHTPSTAANRESVDTTGPNDSMRIDGYANDKLGQPMSGSLKAGELAIYGADLNHRRLMV</sequence>
<dbReference type="OrthoDB" id="5928739at2759"/>
<accession>A0A0V1AR57</accession>
<gene>
    <name evidence="2" type="ORF">T01_7913</name>
</gene>
<feature type="compositionally biased region" description="Polar residues" evidence="1">
    <location>
        <begin position="110"/>
        <end position="125"/>
    </location>
</feature>
<reference evidence="2 3" key="1">
    <citation type="submission" date="2015-01" db="EMBL/GenBank/DDBJ databases">
        <title>Evolution of Trichinella species and genotypes.</title>
        <authorList>
            <person name="Korhonen P.K."/>
            <person name="Edoardo P."/>
            <person name="Giuseppe L.R."/>
            <person name="Gasser R.B."/>
        </authorList>
    </citation>
    <scope>NUCLEOTIDE SEQUENCE [LARGE SCALE GENOMIC DNA]</scope>
    <source>
        <strain evidence="2">ISS3</strain>
    </source>
</reference>
<dbReference type="InParanoid" id="A0A0V1AR57"/>
<comment type="caution">
    <text evidence="2">The sequence shown here is derived from an EMBL/GenBank/DDBJ whole genome shotgun (WGS) entry which is preliminary data.</text>
</comment>
<proteinExistence type="predicted"/>
<dbReference type="AlphaFoldDB" id="A0A0V1AR57"/>
<dbReference type="Proteomes" id="UP000054776">
    <property type="component" value="Unassembled WGS sequence"/>
</dbReference>
<evidence type="ECO:0000313" key="2">
    <source>
        <dbReference type="EMBL" id="KRY27280.1"/>
    </source>
</evidence>